<evidence type="ECO:0000259" key="1">
    <source>
        <dbReference type="Pfam" id="PF06722"/>
    </source>
</evidence>
<dbReference type="GO" id="GO:0016758">
    <property type="term" value="F:hexosyltransferase activity"/>
    <property type="evidence" value="ECO:0007669"/>
    <property type="project" value="UniProtKB-ARBA"/>
</dbReference>
<feature type="domain" description="Erythromycin biosynthesis protein CIII-like C-terminal" evidence="1">
    <location>
        <begin position="258"/>
        <end position="382"/>
    </location>
</feature>
<name>A0A011NZT0_9PROT</name>
<dbReference type="InterPro" id="IPR002213">
    <property type="entry name" value="UDP_glucos_trans"/>
</dbReference>
<dbReference type="EC" id="2.4.1.-" evidence="2"/>
<dbReference type="InterPro" id="IPR010610">
    <property type="entry name" value="EryCIII-like_C"/>
</dbReference>
<protein>
    <submittedName>
        <fullName evidence="2">PGL/p-HBAD biosynthesis glycosyltransferasec</fullName>
        <ecNumber evidence="2">2.4.1.-</ecNumber>
    </submittedName>
</protein>
<sequence>MRILFVAEAVTLAHVARPLVLAQALPPETHEVHFACPTGELRWLKGLPLRHWPLNCISSARFLGALAHGAPPYDLSTLHGYVEQDLDILDAVKPDLVVGDFRLSLPVSAGLRKIPHVNICNAYWSPYCSDTRYPLPDHPAIRFLGLGVVSAAFRLMAPALLAQHSRVYNKLRRAYGQPPLADLRHLYSQGDHVLYADVPSLAPLLAMPENHHFIGPILWSPNLALPDWWHQDHEECLYITFGSSGAASLLPSLLRTLADLPLQLLVATGGRVDLPRLTANIRSADYLPGVEACRRARLVICNGGSPTVYQALSQGTPVLGIPSNMDQFLNMQWVERAQAGRLVRTQHMQPERLRAVVDDLLNEPRYSDNARRLANEISRHPSGPLFCHFVEKCSASA</sequence>
<gene>
    <name evidence="2" type="ORF">AW10_01479</name>
</gene>
<dbReference type="SUPFAM" id="SSF53756">
    <property type="entry name" value="UDP-Glycosyltransferase/glycogen phosphorylase"/>
    <property type="match status" value="1"/>
</dbReference>
<dbReference type="PANTHER" id="PTHR21015">
    <property type="entry name" value="UDP-N-ACETYLGLUCOSAMINE--N-ACETYLMURAMYL-(PENTAPEPTIDE) PYROPHOSPHORYL-UNDECAPRENOL N-ACETYLGLUCOSAMINE TRANSFERASE 1"/>
    <property type="match status" value="1"/>
</dbReference>
<evidence type="ECO:0000313" key="3">
    <source>
        <dbReference type="Proteomes" id="UP000021816"/>
    </source>
</evidence>
<evidence type="ECO:0000313" key="2">
    <source>
        <dbReference type="EMBL" id="EXI80866.1"/>
    </source>
</evidence>
<dbReference type="PATRIC" id="fig|1454003.3.peg.1523"/>
<accession>A0A011NZT0</accession>
<organism evidence="2 3">
    <name type="scientific">Candidatus Accumulibacter appositus</name>
    <dbReference type="NCBI Taxonomy" id="1454003"/>
    <lineage>
        <taxon>Bacteria</taxon>
        <taxon>Pseudomonadati</taxon>
        <taxon>Pseudomonadota</taxon>
        <taxon>Betaproteobacteria</taxon>
        <taxon>Candidatus Accumulibacter</taxon>
    </lineage>
</organism>
<reference evidence="2 3" key="1">
    <citation type="submission" date="2014-02" db="EMBL/GenBank/DDBJ databases">
        <title>Expanding our view of genomic diversity in Candidatus Accumulibacter clades.</title>
        <authorList>
            <person name="Skennerton C.T."/>
            <person name="Barr J.J."/>
            <person name="Slater F.R."/>
            <person name="Bond P.L."/>
            <person name="Tyson G.W."/>
        </authorList>
    </citation>
    <scope>NUCLEOTIDE SEQUENCE [LARGE SCALE GENOMIC DNA]</scope>
    <source>
        <strain evidence="3">BA-92</strain>
    </source>
</reference>
<dbReference type="GO" id="GO:0008194">
    <property type="term" value="F:UDP-glycosyltransferase activity"/>
    <property type="evidence" value="ECO:0007669"/>
    <property type="project" value="InterPro"/>
</dbReference>
<dbReference type="PANTHER" id="PTHR21015:SF22">
    <property type="entry name" value="GLYCOSYLTRANSFERASE"/>
    <property type="match status" value="1"/>
</dbReference>
<dbReference type="Proteomes" id="UP000021816">
    <property type="component" value="Unassembled WGS sequence"/>
</dbReference>
<dbReference type="Pfam" id="PF06722">
    <property type="entry name" value="EryCIII-like_C"/>
    <property type="match status" value="1"/>
</dbReference>
<dbReference type="CDD" id="cd03784">
    <property type="entry name" value="GT1_Gtf-like"/>
    <property type="match status" value="1"/>
</dbReference>
<dbReference type="STRING" id="1454003.AW10_01479"/>
<keyword evidence="2" id="KW-0808">Transferase</keyword>
<proteinExistence type="predicted"/>
<comment type="caution">
    <text evidence="2">The sequence shown here is derived from an EMBL/GenBank/DDBJ whole genome shotgun (WGS) entry which is preliminary data.</text>
</comment>
<dbReference type="AlphaFoldDB" id="A0A011NZT0"/>
<dbReference type="Gene3D" id="3.40.50.2000">
    <property type="entry name" value="Glycogen Phosphorylase B"/>
    <property type="match status" value="2"/>
</dbReference>
<keyword evidence="2" id="KW-0328">Glycosyltransferase</keyword>
<dbReference type="EMBL" id="JEMX01000028">
    <property type="protein sequence ID" value="EXI80866.1"/>
    <property type="molecule type" value="Genomic_DNA"/>
</dbReference>